<proteinExistence type="predicted"/>
<organism evidence="1 2">
    <name type="scientific">Pseudomarimonas arenosa</name>
    <dbReference type="NCBI Taxonomy" id="2774145"/>
    <lineage>
        <taxon>Bacteria</taxon>
        <taxon>Pseudomonadati</taxon>
        <taxon>Pseudomonadota</taxon>
        <taxon>Gammaproteobacteria</taxon>
        <taxon>Lysobacterales</taxon>
        <taxon>Lysobacteraceae</taxon>
        <taxon>Pseudomarimonas</taxon>
    </lineage>
</organism>
<comment type="caution">
    <text evidence="1">The sequence shown here is derived from an EMBL/GenBank/DDBJ whole genome shotgun (WGS) entry which is preliminary data.</text>
</comment>
<dbReference type="AlphaFoldDB" id="A0AAW3ZLM4"/>
<accession>A0AAW3ZLM4</accession>
<gene>
    <name evidence="1" type="ORF">IFO71_08695</name>
</gene>
<sequence>MGETACLFGLIAVLAPTLAICAPHPWCDKVIEASNAGQLSQARLAEAMAPIASDVLASALANGEVQHAEVINVATPGVVEPLVRMISAGSCSSSALIGLDAFEREGPEALRWLGWQQLPTQAQEALTWAGWGSEDGLFLIDGQIALIKESTLTPEASAHNATVSLATRTREALQNPGRAM</sequence>
<dbReference type="Proteomes" id="UP000613768">
    <property type="component" value="Unassembled WGS sequence"/>
</dbReference>
<keyword evidence="2" id="KW-1185">Reference proteome</keyword>
<evidence type="ECO:0000313" key="2">
    <source>
        <dbReference type="Proteomes" id="UP000613768"/>
    </source>
</evidence>
<evidence type="ECO:0000313" key="1">
    <source>
        <dbReference type="EMBL" id="MBD8525820.1"/>
    </source>
</evidence>
<dbReference type="RefSeq" id="WP_192029241.1">
    <property type="nucleotide sequence ID" value="NZ_JACYTR010000013.1"/>
</dbReference>
<name>A0AAW3ZLM4_9GAMM</name>
<reference evidence="1 2" key="1">
    <citation type="submission" date="2020-09" db="EMBL/GenBank/DDBJ databases">
        <title>Pseudoxanthomonas sp. CAU 1598 isolated from sand of Yaerae Beach.</title>
        <authorList>
            <person name="Kim W."/>
        </authorList>
    </citation>
    <scope>NUCLEOTIDE SEQUENCE [LARGE SCALE GENOMIC DNA]</scope>
    <source>
        <strain evidence="1 2">CAU 1598</strain>
    </source>
</reference>
<protein>
    <submittedName>
        <fullName evidence="1">Uncharacterized protein</fullName>
    </submittedName>
</protein>
<dbReference type="EMBL" id="JACYTR010000013">
    <property type="protein sequence ID" value="MBD8525820.1"/>
    <property type="molecule type" value="Genomic_DNA"/>
</dbReference>